<dbReference type="InterPro" id="IPR050320">
    <property type="entry name" value="N5-glutamine_MTase"/>
</dbReference>
<feature type="domain" description="Methyltransferase small" evidence="6">
    <location>
        <begin position="89"/>
        <end position="188"/>
    </location>
</feature>
<evidence type="ECO:0000313" key="7">
    <source>
        <dbReference type="EMBL" id="QEH62371.1"/>
    </source>
</evidence>
<dbReference type="InterPro" id="IPR004556">
    <property type="entry name" value="HemK-like"/>
</dbReference>
<dbReference type="CDD" id="cd02440">
    <property type="entry name" value="AdoMet_MTases"/>
    <property type="match status" value="1"/>
</dbReference>
<evidence type="ECO:0000256" key="5">
    <source>
        <dbReference type="ARBA" id="ARBA00048391"/>
    </source>
</evidence>
<evidence type="ECO:0000256" key="2">
    <source>
        <dbReference type="ARBA" id="ARBA00022603"/>
    </source>
</evidence>
<dbReference type="NCBIfam" id="TIGR00536">
    <property type="entry name" value="hemK_fam"/>
    <property type="match status" value="1"/>
</dbReference>
<dbReference type="PANTHER" id="PTHR18895">
    <property type="entry name" value="HEMK METHYLTRANSFERASE"/>
    <property type="match status" value="1"/>
</dbReference>
<evidence type="ECO:0000259" key="6">
    <source>
        <dbReference type="Pfam" id="PF05175"/>
    </source>
</evidence>
<protein>
    <recommendedName>
        <fullName evidence="1">peptide chain release factor N(5)-glutamine methyltransferase</fullName>
        <ecNumber evidence="1">2.1.1.297</ecNumber>
    </recommendedName>
</protein>
<dbReference type="InterPro" id="IPR029063">
    <property type="entry name" value="SAM-dependent_MTases_sf"/>
</dbReference>
<dbReference type="Gene3D" id="3.40.50.150">
    <property type="entry name" value="Vaccinia Virus protein VP39"/>
    <property type="match status" value="1"/>
</dbReference>
<name>A0A5B9Y5Q5_9MOLU</name>
<dbReference type="PANTHER" id="PTHR18895:SF74">
    <property type="entry name" value="MTRF1L RELEASE FACTOR GLUTAMINE METHYLTRANSFERASE"/>
    <property type="match status" value="1"/>
</dbReference>
<dbReference type="SUPFAM" id="SSF53335">
    <property type="entry name" value="S-adenosyl-L-methionine-dependent methyltransferases"/>
    <property type="match status" value="1"/>
</dbReference>
<sequence>MKSRDLFDKFKTIIDVNTFNEIIYHIKKTSTNLFPLEINLTDEEVDCFFNIVNKLEQGLPLAYVINSKYFFENTFYVNENVLIPRLETELIVEEVLNLDLKNKTLFDICTGSGCIGISLKLKESTLNLILSDISNESLEVCKRNLKSFGLEAQIFQADYLEVFDKSNQKPDIITINPPYIDKEDENVDMQTLKNEPHLALFAENKGLYFYETLFSKLEYLFNLNDDLKIVCEFGFEQKDILERQFKNLGVKYKIDFKKDYFNNWRYFVISN</sequence>
<dbReference type="NCBIfam" id="TIGR03534">
    <property type="entry name" value="RF_mod_PrmC"/>
    <property type="match status" value="1"/>
</dbReference>
<keyword evidence="8" id="KW-1185">Reference proteome</keyword>
<reference evidence="7 8" key="1">
    <citation type="submission" date="2019-08" db="EMBL/GenBank/DDBJ databases">
        <title>Complete genome sequence of Spiroplasma chinense CCH (DSM 19755).</title>
        <authorList>
            <person name="Shen H.-Y."/>
            <person name="Lin Y.-C."/>
            <person name="Chou L."/>
            <person name="Kuo C.-H."/>
        </authorList>
    </citation>
    <scope>NUCLEOTIDE SEQUENCE [LARGE SCALE GENOMIC DNA]</scope>
    <source>
        <strain evidence="7 8">CCH</strain>
    </source>
</reference>
<evidence type="ECO:0000256" key="4">
    <source>
        <dbReference type="ARBA" id="ARBA00022691"/>
    </source>
</evidence>
<dbReference type="Proteomes" id="UP000323144">
    <property type="component" value="Chromosome"/>
</dbReference>
<dbReference type="GO" id="GO:0032259">
    <property type="term" value="P:methylation"/>
    <property type="evidence" value="ECO:0007669"/>
    <property type="project" value="UniProtKB-KW"/>
</dbReference>
<dbReference type="KEGG" id="schi:SCHIN_v1c11780"/>
<keyword evidence="2 7" id="KW-0489">Methyltransferase</keyword>
<dbReference type="RefSeq" id="WP_166508729.1">
    <property type="nucleotide sequence ID" value="NZ_CP043026.1"/>
</dbReference>
<proteinExistence type="predicted"/>
<evidence type="ECO:0000256" key="3">
    <source>
        <dbReference type="ARBA" id="ARBA00022679"/>
    </source>
</evidence>
<keyword evidence="4" id="KW-0949">S-adenosyl-L-methionine</keyword>
<comment type="catalytic activity">
    <reaction evidence="5">
        <text>L-glutaminyl-[peptide chain release factor] + S-adenosyl-L-methionine = N(5)-methyl-L-glutaminyl-[peptide chain release factor] + S-adenosyl-L-homocysteine + H(+)</text>
        <dbReference type="Rhea" id="RHEA:42896"/>
        <dbReference type="Rhea" id="RHEA-COMP:10271"/>
        <dbReference type="Rhea" id="RHEA-COMP:10272"/>
        <dbReference type="ChEBI" id="CHEBI:15378"/>
        <dbReference type="ChEBI" id="CHEBI:30011"/>
        <dbReference type="ChEBI" id="CHEBI:57856"/>
        <dbReference type="ChEBI" id="CHEBI:59789"/>
        <dbReference type="ChEBI" id="CHEBI:61891"/>
        <dbReference type="EC" id="2.1.1.297"/>
    </reaction>
</comment>
<evidence type="ECO:0000313" key="8">
    <source>
        <dbReference type="Proteomes" id="UP000323144"/>
    </source>
</evidence>
<dbReference type="InterPro" id="IPR007848">
    <property type="entry name" value="Small_mtfrase_dom"/>
</dbReference>
<dbReference type="InterPro" id="IPR019874">
    <property type="entry name" value="RF_methyltr_PrmC"/>
</dbReference>
<dbReference type="EMBL" id="CP043026">
    <property type="protein sequence ID" value="QEH62371.1"/>
    <property type="molecule type" value="Genomic_DNA"/>
</dbReference>
<gene>
    <name evidence="7" type="primary">hemK</name>
    <name evidence="7" type="ORF">SCHIN_v1c11780</name>
</gene>
<dbReference type="AlphaFoldDB" id="A0A5B9Y5Q5"/>
<evidence type="ECO:0000256" key="1">
    <source>
        <dbReference type="ARBA" id="ARBA00012771"/>
    </source>
</evidence>
<accession>A0A5B9Y5Q5</accession>
<dbReference type="Pfam" id="PF05175">
    <property type="entry name" value="MTS"/>
    <property type="match status" value="1"/>
</dbReference>
<dbReference type="GO" id="GO:0102559">
    <property type="term" value="F:peptide chain release factor N(5)-glutamine methyltransferase activity"/>
    <property type="evidence" value="ECO:0007669"/>
    <property type="project" value="UniProtKB-EC"/>
</dbReference>
<organism evidence="7 8">
    <name type="scientific">Spiroplasma chinense</name>
    <dbReference type="NCBI Taxonomy" id="216932"/>
    <lineage>
        <taxon>Bacteria</taxon>
        <taxon>Bacillati</taxon>
        <taxon>Mycoplasmatota</taxon>
        <taxon>Mollicutes</taxon>
        <taxon>Entomoplasmatales</taxon>
        <taxon>Spiroplasmataceae</taxon>
        <taxon>Spiroplasma</taxon>
    </lineage>
</organism>
<keyword evidence="3 7" id="KW-0808">Transferase</keyword>
<dbReference type="EC" id="2.1.1.297" evidence="1"/>